<evidence type="ECO:0000313" key="2">
    <source>
        <dbReference type="EMBL" id="OXR46159.1"/>
    </source>
</evidence>
<protein>
    <recommendedName>
        <fullName evidence="4">NRDE family protein</fullName>
    </recommendedName>
</protein>
<dbReference type="AlphaFoldDB" id="A0A231HBG6"/>
<organism evidence="2 3">
    <name type="scientific">Nocardia cerradoensis</name>
    <dbReference type="NCBI Taxonomy" id="85688"/>
    <lineage>
        <taxon>Bacteria</taxon>
        <taxon>Bacillati</taxon>
        <taxon>Actinomycetota</taxon>
        <taxon>Actinomycetes</taxon>
        <taxon>Mycobacteriales</taxon>
        <taxon>Nocardiaceae</taxon>
        <taxon>Nocardia</taxon>
    </lineage>
</organism>
<evidence type="ECO:0008006" key="4">
    <source>
        <dbReference type="Google" id="ProtNLM"/>
    </source>
</evidence>
<dbReference type="Pfam" id="PF05742">
    <property type="entry name" value="TANGO2"/>
    <property type="match status" value="1"/>
</dbReference>
<reference evidence="2 3" key="1">
    <citation type="submission" date="2017-07" db="EMBL/GenBank/DDBJ databases">
        <title>First draft Genome Sequence of Nocardia cerradoensis isolated from human infection.</title>
        <authorList>
            <person name="Carrasco G."/>
        </authorList>
    </citation>
    <scope>NUCLEOTIDE SEQUENCE [LARGE SCALE GENOMIC DNA]</scope>
    <source>
        <strain evidence="2 3">CNM20130759</strain>
    </source>
</reference>
<dbReference type="EMBL" id="NGAF01000002">
    <property type="protein sequence ID" value="OXR46159.1"/>
    <property type="molecule type" value="Genomic_DNA"/>
</dbReference>
<proteinExistence type="predicted"/>
<dbReference type="InterPro" id="IPR008551">
    <property type="entry name" value="TANGO2"/>
</dbReference>
<name>A0A231HBG6_9NOCA</name>
<comment type="caution">
    <text evidence="2">The sequence shown here is derived from an EMBL/GenBank/DDBJ whole genome shotgun (WGS) entry which is preliminary data.</text>
</comment>
<feature type="compositionally biased region" description="Basic and acidic residues" evidence="1">
    <location>
        <begin position="11"/>
        <end position="23"/>
    </location>
</feature>
<dbReference type="PANTHER" id="PTHR17985">
    <property type="entry name" value="SER/THR-RICH PROTEIN T10 IN DGCR REGION"/>
    <property type="match status" value="1"/>
</dbReference>
<sequence>MPGLRRFCGSRLRESSTDPPTGRRPDIVFTRLVHAGVMCLVLIGWRAHPEYRLIVAANRDELYTRPTESMRWWPERPNLLAGRDLGAPDGVPGTWLGIVPEAGRVATVTNVRGPAEKRTDVRSRGALLMDYLTGSAAPEKFVRTAAADLDDYNGYNLVVSDLETLWWHSNRSEATPLALPPGVHGLSNAALLGSATPGSERPTGIVGESNVRTDTGATAWPKVRDGVRALAAVVGSPTVEDYFDVLADRAIAPDAELPHTGLSPEQERSVSARFVANDWHGTRCSTVLLVREDGHFEIAERSFAEFGEPLGEVGYTGRLRMRAD</sequence>
<dbReference type="PANTHER" id="PTHR17985:SF8">
    <property type="entry name" value="TRANSPORT AND GOLGI ORGANIZATION PROTEIN 2 HOMOLOG"/>
    <property type="match status" value="1"/>
</dbReference>
<feature type="region of interest" description="Disordered" evidence="1">
    <location>
        <begin position="1"/>
        <end position="23"/>
    </location>
</feature>
<evidence type="ECO:0000256" key="1">
    <source>
        <dbReference type="SAM" id="MobiDB-lite"/>
    </source>
</evidence>
<accession>A0A231HBG6</accession>
<evidence type="ECO:0000313" key="3">
    <source>
        <dbReference type="Proteomes" id="UP000215506"/>
    </source>
</evidence>
<keyword evidence="3" id="KW-1185">Reference proteome</keyword>
<dbReference type="Proteomes" id="UP000215506">
    <property type="component" value="Unassembled WGS sequence"/>
</dbReference>
<gene>
    <name evidence="2" type="ORF">B7C42_01124</name>
</gene>